<feature type="region of interest" description="Disordered" evidence="7">
    <location>
        <begin position="679"/>
        <end position="718"/>
    </location>
</feature>
<protein>
    <submittedName>
        <fullName evidence="9">Glucose inhibited division protein A</fullName>
    </submittedName>
</protein>
<feature type="domain" description="tRNA uridine 5-carboxymethylaminomethyl modification enzyme C-terminal subdomain" evidence="8">
    <location>
        <begin position="599"/>
        <end position="670"/>
    </location>
</feature>
<dbReference type="SUPFAM" id="SSF51905">
    <property type="entry name" value="FAD/NAD(P)-binding domain"/>
    <property type="match status" value="1"/>
</dbReference>
<dbReference type="GO" id="GO:0070899">
    <property type="term" value="P:mitochondrial tRNA wobble uridine modification"/>
    <property type="evidence" value="ECO:0007669"/>
    <property type="project" value="UniProtKB-ARBA"/>
</dbReference>
<dbReference type="GeneID" id="17089266"/>
<dbReference type="AlphaFoldDB" id="M2Y3I6"/>
<dbReference type="OrthoDB" id="3329at2759"/>
<dbReference type="SMART" id="SM01228">
    <property type="entry name" value="GIDA_assoc_3"/>
    <property type="match status" value="1"/>
</dbReference>
<dbReference type="FunFam" id="1.10.150.570:FF:000001">
    <property type="entry name" value="tRNA uridine 5-carboxymethylaminomethyl modification enzyme MnmG"/>
    <property type="match status" value="1"/>
</dbReference>
<dbReference type="Gene3D" id="1.10.150.570">
    <property type="entry name" value="GidA associated domain, C-terminal subdomain"/>
    <property type="match status" value="1"/>
</dbReference>
<dbReference type="Proteomes" id="UP000030680">
    <property type="component" value="Unassembled WGS sequence"/>
</dbReference>
<keyword evidence="3" id="KW-0963">Cytoplasm</keyword>
<dbReference type="RefSeq" id="XP_005707063.1">
    <property type="nucleotide sequence ID" value="XM_005707006.1"/>
</dbReference>
<comment type="similarity">
    <text evidence="2">Belongs to the MnmG family.</text>
</comment>
<keyword evidence="6" id="KW-0520">NAD</keyword>
<evidence type="ECO:0000313" key="10">
    <source>
        <dbReference type="Proteomes" id="UP000030680"/>
    </source>
</evidence>
<evidence type="ECO:0000256" key="6">
    <source>
        <dbReference type="ARBA" id="ARBA00023027"/>
    </source>
</evidence>
<dbReference type="Pfam" id="PF01134">
    <property type="entry name" value="GIDA"/>
    <property type="match status" value="1"/>
</dbReference>
<dbReference type="InterPro" id="IPR049312">
    <property type="entry name" value="GIDA_C_N"/>
</dbReference>
<name>M2Y3I6_GALSU</name>
<dbReference type="PANTHER" id="PTHR11806:SF0">
    <property type="entry name" value="PROTEIN MTO1 HOMOLOG, MITOCHONDRIAL"/>
    <property type="match status" value="1"/>
</dbReference>
<dbReference type="Pfam" id="PF21680">
    <property type="entry name" value="GIDA_C_1st"/>
    <property type="match status" value="1"/>
</dbReference>
<dbReference type="HAMAP" id="MF_00129">
    <property type="entry name" value="MnmG_GidA"/>
    <property type="match status" value="1"/>
</dbReference>
<dbReference type="GO" id="GO:0030488">
    <property type="term" value="P:tRNA methylation"/>
    <property type="evidence" value="ECO:0007669"/>
    <property type="project" value="TreeGrafter"/>
</dbReference>
<dbReference type="KEGG" id="gsl:Gasu_22140"/>
<dbReference type="STRING" id="130081.M2Y3I6"/>
<keyword evidence="5" id="KW-0274">FAD</keyword>
<evidence type="ECO:0000313" key="9">
    <source>
        <dbReference type="EMBL" id="EME30543.1"/>
    </source>
</evidence>
<evidence type="ECO:0000256" key="5">
    <source>
        <dbReference type="ARBA" id="ARBA00022827"/>
    </source>
</evidence>
<evidence type="ECO:0000256" key="3">
    <source>
        <dbReference type="ARBA" id="ARBA00022490"/>
    </source>
</evidence>
<keyword evidence="4" id="KW-0285">Flavoprotein</keyword>
<dbReference type="Gramene" id="EME30543">
    <property type="protein sequence ID" value="EME30543"/>
    <property type="gene ID" value="Gasu_22140"/>
</dbReference>
<sequence length="718" mass="81193">MPGDCLFCASIWLVYPRVGRLYTFHRHIPYRILNSVNKRKPQSRPNNPKWYCSSSDKAFDVIVVGAGHAGCEAALASARMGARTLLMGLNLDRIAWQPCNPAVGGPAKSTLVHEVDALGGWIGKLADRTYLQRRILNRSKGPAVWALRAQTDKREYSEKMRQVLDETENLVLREGMVTNILTGPNGEIRGIETYFGGSFVAKAVVLTTGTFLGGMIWVGSKSMPAGRAGEMASFGLNDTLKRFGYQMDRLKTGTPARVDSRSVHYEAMEPQYSDTEDHWFSFDDREWNPRETIPCYLTRTTAKTHQIIRDNLHKTPKYGGFMTSTGPRYCPSIEDKIVRFADKETHPIFIEPEGRSIHEVYIQGFSTGMPEDIQLEMLQSIPGLENCKMVRPAYSVDYDYIPATQLFNTLQSKKNEGLFLAGQICGTTGYEEAAAQGILAGINASLFVQRKPLCSLSRSSSFIGTMIDDLCTKELKEPYRVLTSRSEYRLLLRADNADERLVPLGRELGLVDDYCWKLYKEKYDRINKELQRLSEVRVKCNDGLALRLEMEEDIKIHSSITLSELLKRPGFHYSHLKQYGLNNVELTNLFEEESVETRIKYSGYLQRQEEEIRKLAKSMNTNIPVDIDYTRMTAMRKEAIEKLCQFRPCTIGQASRLGGVNPNDISILLVYLERQKMMSNNSNSNNSSSNSSSSSSEELNHEDSCREKLSSYQRAGGQ</sequence>
<dbReference type="InterPro" id="IPR020595">
    <property type="entry name" value="MnmG-rel_CS"/>
</dbReference>
<accession>M2Y3I6</accession>
<organism evidence="9 10">
    <name type="scientific">Galdieria sulphuraria</name>
    <name type="common">Red alga</name>
    <dbReference type="NCBI Taxonomy" id="130081"/>
    <lineage>
        <taxon>Eukaryota</taxon>
        <taxon>Rhodophyta</taxon>
        <taxon>Bangiophyceae</taxon>
        <taxon>Galdieriales</taxon>
        <taxon>Galdieriaceae</taxon>
        <taxon>Galdieria</taxon>
    </lineage>
</organism>
<dbReference type="InterPro" id="IPR002218">
    <property type="entry name" value="MnmG-rel"/>
</dbReference>
<evidence type="ECO:0000256" key="2">
    <source>
        <dbReference type="ARBA" id="ARBA00007653"/>
    </source>
</evidence>
<feature type="compositionally biased region" description="Basic and acidic residues" evidence="7">
    <location>
        <begin position="698"/>
        <end position="709"/>
    </location>
</feature>
<evidence type="ECO:0000259" key="8">
    <source>
        <dbReference type="SMART" id="SM01228"/>
    </source>
</evidence>
<dbReference type="PANTHER" id="PTHR11806">
    <property type="entry name" value="GLUCOSE INHIBITED DIVISION PROTEIN A"/>
    <property type="match status" value="1"/>
</dbReference>
<comment type="cofactor">
    <cofactor evidence="1">
        <name>FAD</name>
        <dbReference type="ChEBI" id="CHEBI:57692"/>
    </cofactor>
</comment>
<dbReference type="FunFam" id="3.50.50.60:FF:000002">
    <property type="entry name" value="tRNA uridine 5-carboxymethylaminomethyl modification enzyme MnmG"/>
    <property type="match status" value="1"/>
</dbReference>
<dbReference type="NCBIfam" id="TIGR00136">
    <property type="entry name" value="mnmG_gidA"/>
    <property type="match status" value="1"/>
</dbReference>
<dbReference type="InterPro" id="IPR040131">
    <property type="entry name" value="MnmG_N"/>
</dbReference>
<evidence type="ECO:0000256" key="4">
    <source>
        <dbReference type="ARBA" id="ARBA00022630"/>
    </source>
</evidence>
<dbReference type="InterPro" id="IPR044920">
    <property type="entry name" value="MnmG_C_subdom_sf"/>
</dbReference>
<evidence type="ECO:0000256" key="1">
    <source>
        <dbReference type="ARBA" id="ARBA00001974"/>
    </source>
</evidence>
<dbReference type="GO" id="GO:0050660">
    <property type="term" value="F:flavin adenine dinucleotide binding"/>
    <property type="evidence" value="ECO:0007669"/>
    <property type="project" value="InterPro"/>
</dbReference>
<dbReference type="EMBL" id="KB454499">
    <property type="protein sequence ID" value="EME30543.1"/>
    <property type="molecule type" value="Genomic_DNA"/>
</dbReference>
<reference evidence="10" key="1">
    <citation type="journal article" date="2013" name="Science">
        <title>Gene transfer from bacteria and archaea facilitated evolution of an extremophilic eukaryote.</title>
        <authorList>
            <person name="Schonknecht G."/>
            <person name="Chen W.H."/>
            <person name="Ternes C.M."/>
            <person name="Barbier G.G."/>
            <person name="Shrestha R.P."/>
            <person name="Stanke M."/>
            <person name="Brautigam A."/>
            <person name="Baker B.J."/>
            <person name="Banfield J.F."/>
            <person name="Garavito R.M."/>
            <person name="Carr K."/>
            <person name="Wilkerson C."/>
            <person name="Rensing S.A."/>
            <person name="Gagneul D."/>
            <person name="Dickenson N.E."/>
            <person name="Oesterhelt C."/>
            <person name="Lercher M.J."/>
            <person name="Weber A.P."/>
        </authorList>
    </citation>
    <scope>NUCLEOTIDE SEQUENCE [LARGE SCALE GENOMIC DNA]</scope>
    <source>
        <strain evidence="10">074W</strain>
    </source>
</reference>
<dbReference type="eggNOG" id="KOG2311">
    <property type="taxonomic scope" value="Eukaryota"/>
</dbReference>
<gene>
    <name evidence="9" type="ORF">Gasu_22140</name>
</gene>
<dbReference type="Gene3D" id="3.50.50.60">
    <property type="entry name" value="FAD/NAD(P)-binding domain"/>
    <property type="match status" value="2"/>
</dbReference>
<feature type="compositionally biased region" description="Low complexity" evidence="7">
    <location>
        <begin position="679"/>
        <end position="696"/>
    </location>
</feature>
<dbReference type="InterPro" id="IPR036188">
    <property type="entry name" value="FAD/NAD-bd_sf"/>
</dbReference>
<keyword evidence="10" id="KW-1185">Reference proteome</keyword>
<dbReference type="InterPro" id="IPR026904">
    <property type="entry name" value="MnmG_C"/>
</dbReference>
<dbReference type="FunFam" id="3.50.50.60:FF:000119">
    <property type="entry name" value="tRNA uridine 5-carboxymethylaminomethyl modification enzyme MnmG"/>
    <property type="match status" value="1"/>
</dbReference>
<dbReference type="Pfam" id="PF13932">
    <property type="entry name" value="SAM_GIDA_C"/>
    <property type="match status" value="1"/>
</dbReference>
<dbReference type="Gene3D" id="1.10.10.1800">
    <property type="entry name" value="tRNA uridine 5-carboxymethylaminomethyl modification enzyme MnmG/GidA"/>
    <property type="match status" value="1"/>
</dbReference>
<dbReference type="InterPro" id="IPR004416">
    <property type="entry name" value="MnmG"/>
</dbReference>
<proteinExistence type="inferred from homology"/>
<dbReference type="InterPro" id="IPR047001">
    <property type="entry name" value="MnmG_C_subdom"/>
</dbReference>
<dbReference type="PROSITE" id="PS01280">
    <property type="entry name" value="GIDA_1"/>
    <property type="match status" value="1"/>
</dbReference>
<evidence type="ECO:0000256" key="7">
    <source>
        <dbReference type="SAM" id="MobiDB-lite"/>
    </source>
</evidence>
<dbReference type="GO" id="GO:0005739">
    <property type="term" value="C:mitochondrion"/>
    <property type="evidence" value="ECO:0007669"/>
    <property type="project" value="GOC"/>
</dbReference>
<dbReference type="OMA" id="RTNENTH"/>